<evidence type="ECO:0000313" key="5">
    <source>
        <dbReference type="Proteomes" id="UP001287356"/>
    </source>
</evidence>
<feature type="repeat" description="ANK" evidence="3">
    <location>
        <begin position="78"/>
        <end position="110"/>
    </location>
</feature>
<gene>
    <name evidence="4" type="ORF">B0T24DRAFT_539742</name>
</gene>
<feature type="non-terminal residue" evidence="4">
    <location>
        <position position="1"/>
    </location>
</feature>
<dbReference type="Pfam" id="PF12796">
    <property type="entry name" value="Ank_2"/>
    <property type="match status" value="2"/>
</dbReference>
<evidence type="ECO:0000256" key="2">
    <source>
        <dbReference type="ARBA" id="ARBA00023043"/>
    </source>
</evidence>
<dbReference type="PANTHER" id="PTHR24198:SF165">
    <property type="entry name" value="ANKYRIN REPEAT-CONTAINING PROTEIN-RELATED"/>
    <property type="match status" value="1"/>
</dbReference>
<reference evidence="4" key="1">
    <citation type="journal article" date="2023" name="Mol. Phylogenet. Evol.">
        <title>Genome-scale phylogeny and comparative genomics of the fungal order Sordariales.</title>
        <authorList>
            <person name="Hensen N."/>
            <person name="Bonometti L."/>
            <person name="Westerberg I."/>
            <person name="Brannstrom I.O."/>
            <person name="Guillou S."/>
            <person name="Cros-Aarteil S."/>
            <person name="Calhoun S."/>
            <person name="Haridas S."/>
            <person name="Kuo A."/>
            <person name="Mondo S."/>
            <person name="Pangilinan J."/>
            <person name="Riley R."/>
            <person name="LaButti K."/>
            <person name="Andreopoulos B."/>
            <person name="Lipzen A."/>
            <person name="Chen C."/>
            <person name="Yan M."/>
            <person name="Daum C."/>
            <person name="Ng V."/>
            <person name="Clum A."/>
            <person name="Steindorff A."/>
            <person name="Ohm R.A."/>
            <person name="Martin F."/>
            <person name="Silar P."/>
            <person name="Natvig D.O."/>
            <person name="Lalanne C."/>
            <person name="Gautier V."/>
            <person name="Ament-Velasquez S.L."/>
            <person name="Kruys A."/>
            <person name="Hutchinson M.I."/>
            <person name="Powell A.J."/>
            <person name="Barry K."/>
            <person name="Miller A.N."/>
            <person name="Grigoriev I.V."/>
            <person name="Debuchy R."/>
            <person name="Gladieux P."/>
            <person name="Hiltunen Thoren M."/>
            <person name="Johannesson H."/>
        </authorList>
    </citation>
    <scope>NUCLEOTIDE SEQUENCE</scope>
    <source>
        <strain evidence="4">CBS 958.72</strain>
    </source>
</reference>
<dbReference type="PROSITE" id="PS50088">
    <property type="entry name" value="ANK_REPEAT"/>
    <property type="match status" value="3"/>
</dbReference>
<dbReference type="InterPro" id="IPR002110">
    <property type="entry name" value="Ankyrin_rpt"/>
</dbReference>
<evidence type="ECO:0000256" key="3">
    <source>
        <dbReference type="PROSITE-ProRule" id="PRU00023"/>
    </source>
</evidence>
<dbReference type="SUPFAM" id="SSF48403">
    <property type="entry name" value="Ankyrin repeat"/>
    <property type="match status" value="1"/>
</dbReference>
<dbReference type="InterPro" id="IPR036770">
    <property type="entry name" value="Ankyrin_rpt-contain_sf"/>
</dbReference>
<name>A0AAE0JT73_9PEZI</name>
<dbReference type="SMART" id="SM00248">
    <property type="entry name" value="ANK"/>
    <property type="match status" value="4"/>
</dbReference>
<dbReference type="PROSITE" id="PS50297">
    <property type="entry name" value="ANK_REP_REGION"/>
    <property type="match status" value="2"/>
</dbReference>
<feature type="repeat" description="ANK" evidence="3">
    <location>
        <begin position="148"/>
        <end position="180"/>
    </location>
</feature>
<dbReference type="EMBL" id="JAULSN010000013">
    <property type="protein sequence ID" value="KAK3361025.1"/>
    <property type="molecule type" value="Genomic_DNA"/>
</dbReference>
<dbReference type="Proteomes" id="UP001287356">
    <property type="component" value="Unassembled WGS sequence"/>
</dbReference>
<dbReference type="AlphaFoldDB" id="A0AAE0JT73"/>
<evidence type="ECO:0000313" key="4">
    <source>
        <dbReference type="EMBL" id="KAK3361025.1"/>
    </source>
</evidence>
<keyword evidence="5" id="KW-1185">Reference proteome</keyword>
<reference evidence="4" key="2">
    <citation type="submission" date="2023-06" db="EMBL/GenBank/DDBJ databases">
        <authorList>
            <consortium name="Lawrence Berkeley National Laboratory"/>
            <person name="Haridas S."/>
            <person name="Hensen N."/>
            <person name="Bonometti L."/>
            <person name="Westerberg I."/>
            <person name="Brannstrom I.O."/>
            <person name="Guillou S."/>
            <person name="Cros-Aarteil S."/>
            <person name="Calhoun S."/>
            <person name="Kuo A."/>
            <person name="Mondo S."/>
            <person name="Pangilinan J."/>
            <person name="Riley R."/>
            <person name="Labutti K."/>
            <person name="Andreopoulos B."/>
            <person name="Lipzen A."/>
            <person name="Chen C."/>
            <person name="Yanf M."/>
            <person name="Daum C."/>
            <person name="Ng V."/>
            <person name="Clum A."/>
            <person name="Steindorff A."/>
            <person name="Ohm R."/>
            <person name="Martin F."/>
            <person name="Silar P."/>
            <person name="Natvig D."/>
            <person name="Lalanne C."/>
            <person name="Gautier V."/>
            <person name="Ament-Velasquez S.L."/>
            <person name="Kruys A."/>
            <person name="Hutchinson M.I."/>
            <person name="Powell A.J."/>
            <person name="Barry K."/>
            <person name="Miller A.N."/>
            <person name="Grigoriev I.V."/>
            <person name="Debuchy R."/>
            <person name="Gladieux P."/>
            <person name="Thoren M.H."/>
            <person name="Johannesson H."/>
        </authorList>
    </citation>
    <scope>NUCLEOTIDE SEQUENCE</scope>
    <source>
        <strain evidence="4">CBS 958.72</strain>
    </source>
</reference>
<feature type="repeat" description="ANK" evidence="3">
    <location>
        <begin position="112"/>
        <end position="133"/>
    </location>
</feature>
<sequence length="204" mass="22315">MTRVPIATRCPSLESLQSAPPSGLLSKGRDAAREVVEDELLGGLDLTSLHYAAEQGDVDMIRGHLAKHPGDIDKTNEQGMTALVIAAKNKRGDFVERLLEHEPKVDLADDENGWTALHWASVNGDLAILKLLLGESRAYMYVDLLDKERRSGLHLAAKSGHADAVQLLLDHKADSRLTDVWGKTPFDWAAIAGRQSVMRVLPPN</sequence>
<comment type="caution">
    <text evidence="4">The sequence shown here is derived from an EMBL/GenBank/DDBJ whole genome shotgun (WGS) entry which is preliminary data.</text>
</comment>
<dbReference type="PANTHER" id="PTHR24198">
    <property type="entry name" value="ANKYRIN REPEAT AND PROTEIN KINASE DOMAIN-CONTAINING PROTEIN"/>
    <property type="match status" value="1"/>
</dbReference>
<keyword evidence="2 3" id="KW-0040">ANK repeat</keyword>
<proteinExistence type="predicted"/>
<protein>
    <submittedName>
        <fullName evidence="4">Ankyrin repeat-containing domain protein</fullName>
    </submittedName>
</protein>
<accession>A0AAE0JT73</accession>
<organism evidence="4 5">
    <name type="scientific">Lasiosphaeria ovina</name>
    <dbReference type="NCBI Taxonomy" id="92902"/>
    <lineage>
        <taxon>Eukaryota</taxon>
        <taxon>Fungi</taxon>
        <taxon>Dikarya</taxon>
        <taxon>Ascomycota</taxon>
        <taxon>Pezizomycotina</taxon>
        <taxon>Sordariomycetes</taxon>
        <taxon>Sordariomycetidae</taxon>
        <taxon>Sordariales</taxon>
        <taxon>Lasiosphaeriaceae</taxon>
        <taxon>Lasiosphaeria</taxon>
    </lineage>
</organism>
<keyword evidence="1" id="KW-0677">Repeat</keyword>
<evidence type="ECO:0000256" key="1">
    <source>
        <dbReference type="ARBA" id="ARBA00022737"/>
    </source>
</evidence>
<dbReference type="Gene3D" id="1.25.40.20">
    <property type="entry name" value="Ankyrin repeat-containing domain"/>
    <property type="match status" value="1"/>
</dbReference>